<name>A0AAD6XWU4_9AGAR</name>
<organism evidence="1 2">
    <name type="scientific">Mycena belliarum</name>
    <dbReference type="NCBI Taxonomy" id="1033014"/>
    <lineage>
        <taxon>Eukaryota</taxon>
        <taxon>Fungi</taxon>
        <taxon>Dikarya</taxon>
        <taxon>Basidiomycota</taxon>
        <taxon>Agaricomycotina</taxon>
        <taxon>Agaricomycetes</taxon>
        <taxon>Agaricomycetidae</taxon>
        <taxon>Agaricales</taxon>
        <taxon>Marasmiineae</taxon>
        <taxon>Mycenaceae</taxon>
        <taxon>Mycena</taxon>
    </lineage>
</organism>
<sequence>MTYRMTAARRQVASISVFPYLTNSWGDSINLQCPVNLPTFLGPGRGIYSPGYKAQHACRESGESTRSTSSNMHPTNLVSLLALSLAAVGQDISIPAVDKAFRAANIPANLEIAFNPTALLEVSLPQTRGPPIALHAGIHVPRNDTAGPPVFRVVGNVGRGPFVVATVDPDAPTPQDPTQAQIRHFLGGNFFNHGGLLVNNTPALSEFLQPTPPAGSDAHRYVFLLFEQSPEFASQTLVNSTTSIALFNISQFTHAVHLGDPIAGTFMMVAPET</sequence>
<dbReference type="Gene3D" id="3.90.280.10">
    <property type="entry name" value="PEBP-like"/>
    <property type="match status" value="1"/>
</dbReference>
<dbReference type="SUPFAM" id="SSF49777">
    <property type="entry name" value="PEBP-like"/>
    <property type="match status" value="1"/>
</dbReference>
<evidence type="ECO:0000313" key="2">
    <source>
        <dbReference type="Proteomes" id="UP001222325"/>
    </source>
</evidence>
<comment type="caution">
    <text evidence="1">The sequence shown here is derived from an EMBL/GenBank/DDBJ whole genome shotgun (WGS) entry which is preliminary data.</text>
</comment>
<dbReference type="AlphaFoldDB" id="A0AAD6XWU4"/>
<dbReference type="InterPro" id="IPR008914">
    <property type="entry name" value="PEBP"/>
</dbReference>
<dbReference type="Proteomes" id="UP001222325">
    <property type="component" value="Unassembled WGS sequence"/>
</dbReference>
<dbReference type="Pfam" id="PF01161">
    <property type="entry name" value="PBP"/>
    <property type="match status" value="1"/>
</dbReference>
<proteinExistence type="predicted"/>
<gene>
    <name evidence="1" type="ORF">B0H15DRAFT_816503</name>
</gene>
<dbReference type="PANTHER" id="PTHR11362">
    <property type="entry name" value="PHOSPHATIDYLETHANOLAMINE-BINDING PROTEIN"/>
    <property type="match status" value="1"/>
</dbReference>
<dbReference type="CDD" id="cd00866">
    <property type="entry name" value="PEBP_euk"/>
    <property type="match status" value="1"/>
</dbReference>
<dbReference type="EMBL" id="JARJCN010000004">
    <property type="protein sequence ID" value="KAJ7101558.1"/>
    <property type="molecule type" value="Genomic_DNA"/>
</dbReference>
<dbReference type="InterPro" id="IPR036610">
    <property type="entry name" value="PEBP-like_sf"/>
</dbReference>
<keyword evidence="2" id="KW-1185">Reference proteome</keyword>
<dbReference type="InterPro" id="IPR035810">
    <property type="entry name" value="PEBP_euk"/>
</dbReference>
<dbReference type="PANTHER" id="PTHR11362:SF82">
    <property type="entry name" value="PHOSPHATIDYLETHANOLAMINE-BINDING PROTEIN 4"/>
    <property type="match status" value="1"/>
</dbReference>
<evidence type="ECO:0000313" key="1">
    <source>
        <dbReference type="EMBL" id="KAJ7101558.1"/>
    </source>
</evidence>
<accession>A0AAD6XWU4</accession>
<protein>
    <submittedName>
        <fullName evidence="1">Phosphatidylethanolamine-binding protein</fullName>
    </submittedName>
</protein>
<reference evidence="1" key="1">
    <citation type="submission" date="2023-03" db="EMBL/GenBank/DDBJ databases">
        <title>Massive genome expansion in bonnet fungi (Mycena s.s.) driven by repeated elements and novel gene families across ecological guilds.</title>
        <authorList>
            <consortium name="Lawrence Berkeley National Laboratory"/>
            <person name="Harder C.B."/>
            <person name="Miyauchi S."/>
            <person name="Viragh M."/>
            <person name="Kuo A."/>
            <person name="Thoen E."/>
            <person name="Andreopoulos B."/>
            <person name="Lu D."/>
            <person name="Skrede I."/>
            <person name="Drula E."/>
            <person name="Henrissat B."/>
            <person name="Morin E."/>
            <person name="Kohler A."/>
            <person name="Barry K."/>
            <person name="LaButti K."/>
            <person name="Morin E."/>
            <person name="Salamov A."/>
            <person name="Lipzen A."/>
            <person name="Mereny Z."/>
            <person name="Hegedus B."/>
            <person name="Baldrian P."/>
            <person name="Stursova M."/>
            <person name="Weitz H."/>
            <person name="Taylor A."/>
            <person name="Grigoriev I.V."/>
            <person name="Nagy L.G."/>
            <person name="Martin F."/>
            <person name="Kauserud H."/>
        </authorList>
    </citation>
    <scope>NUCLEOTIDE SEQUENCE</scope>
    <source>
        <strain evidence="1">CBHHK173m</strain>
    </source>
</reference>